<proteinExistence type="inferred from homology"/>
<evidence type="ECO:0000256" key="6">
    <source>
        <dbReference type="ARBA" id="ARBA00022989"/>
    </source>
</evidence>
<dbReference type="Pfam" id="PF00510">
    <property type="entry name" value="COX3"/>
    <property type="match status" value="1"/>
</dbReference>
<feature type="transmembrane region" description="Helical" evidence="9">
    <location>
        <begin position="131"/>
        <end position="153"/>
    </location>
</feature>
<geneLocation type="mitochondrion" evidence="11"/>
<evidence type="ECO:0000313" key="11">
    <source>
        <dbReference type="EMBL" id="ALO64402.1"/>
    </source>
</evidence>
<organism evidence="11">
    <name type="scientific">Andrena labiata</name>
    <dbReference type="NCBI Taxonomy" id="1431441"/>
    <lineage>
        <taxon>Eukaryota</taxon>
        <taxon>Metazoa</taxon>
        <taxon>Ecdysozoa</taxon>
        <taxon>Arthropoda</taxon>
        <taxon>Hexapoda</taxon>
        <taxon>Insecta</taxon>
        <taxon>Pterygota</taxon>
        <taxon>Neoptera</taxon>
        <taxon>Endopterygota</taxon>
        <taxon>Hymenoptera</taxon>
        <taxon>Apocrita</taxon>
        <taxon>Aculeata</taxon>
        <taxon>Apoidea</taxon>
        <taxon>Anthophila</taxon>
        <taxon>Andrenidae</taxon>
        <taxon>Andreninae</taxon>
        <taxon>Andrena</taxon>
        <taxon>Poecilandrena</taxon>
    </lineage>
</organism>
<dbReference type="GO" id="GO:0006123">
    <property type="term" value="P:mitochondrial electron transport, cytochrome c to oxygen"/>
    <property type="evidence" value="ECO:0007669"/>
    <property type="project" value="TreeGrafter"/>
</dbReference>
<dbReference type="InterPro" id="IPR033945">
    <property type="entry name" value="Cyt_c_oxase_su3_dom"/>
</dbReference>
<evidence type="ECO:0000256" key="3">
    <source>
        <dbReference type="ARBA" id="ARBA00015944"/>
    </source>
</evidence>
<dbReference type="PANTHER" id="PTHR11403:SF7">
    <property type="entry name" value="CYTOCHROME C OXIDASE SUBUNIT 3"/>
    <property type="match status" value="1"/>
</dbReference>
<evidence type="ECO:0000256" key="1">
    <source>
        <dbReference type="ARBA" id="ARBA00004141"/>
    </source>
</evidence>
<evidence type="ECO:0000256" key="9">
    <source>
        <dbReference type="SAM" id="Phobius"/>
    </source>
</evidence>
<protein>
    <recommendedName>
        <fullName evidence="3 8">Cytochrome c oxidase subunit 3</fullName>
    </recommendedName>
</protein>
<keyword evidence="5" id="KW-1278">Translocase</keyword>
<dbReference type="Gene3D" id="1.10.287.70">
    <property type="match status" value="1"/>
</dbReference>
<dbReference type="PROSITE" id="PS50253">
    <property type="entry name" value="COX3"/>
    <property type="match status" value="1"/>
</dbReference>
<evidence type="ECO:0000256" key="5">
    <source>
        <dbReference type="ARBA" id="ARBA00022967"/>
    </source>
</evidence>
<feature type="transmembrane region" description="Helical" evidence="9">
    <location>
        <begin position="82"/>
        <end position="106"/>
    </location>
</feature>
<comment type="subcellular location">
    <subcellularLocation>
        <location evidence="1">Membrane</location>
        <topology evidence="1">Multi-pass membrane protein</topology>
    </subcellularLocation>
</comment>
<evidence type="ECO:0000256" key="8">
    <source>
        <dbReference type="RuleBase" id="RU003375"/>
    </source>
</evidence>
<evidence type="ECO:0000256" key="2">
    <source>
        <dbReference type="ARBA" id="ARBA00010581"/>
    </source>
</evidence>
<dbReference type="InterPro" id="IPR024791">
    <property type="entry name" value="Cyt_c/ubiquinol_Oxase_su3"/>
</dbReference>
<dbReference type="GO" id="GO:0016020">
    <property type="term" value="C:membrane"/>
    <property type="evidence" value="ECO:0007669"/>
    <property type="project" value="UniProtKB-SubCell"/>
</dbReference>
<feature type="transmembrane region" description="Helical" evidence="9">
    <location>
        <begin position="244"/>
        <end position="263"/>
    </location>
</feature>
<keyword evidence="8 11" id="KW-0496">Mitochondrion</keyword>
<dbReference type="EMBL" id="KT164613">
    <property type="protein sequence ID" value="ALO64402.1"/>
    <property type="molecule type" value="Genomic_DNA"/>
</dbReference>
<comment type="function">
    <text evidence="8">Component of the cytochrome c oxidase, the last enzyme in the mitochondrial electron transport chain which drives oxidative phosphorylation. The respiratory chain contains 3 multisubunit complexes succinate dehydrogenase (complex II, CII), ubiquinol-cytochrome c oxidoreductase (cytochrome b-c1 complex, complex III, CIII) and cytochrome c oxidase (complex IV, CIV), that cooperate to transfer electrons derived from NADH and succinate to molecular oxygen, creating an electrochemical gradient over the inner membrane that drives transmembrane transport and the ATP synthase. Cytochrome c oxidase is the component of the respiratory chain that catalyzes the reduction of oxygen to water. Electrons originating from reduced cytochrome c in the intermembrane space (IMS) are transferred via the dinuclear copper A center (CU(A)) of subunit 2 and heme A of subunit 1 to the active site in subunit 1, a binuclear center (BNC) formed by heme A3 and copper B (CU(B)). The BNC reduces molecular oxygen to 2 water molecules using 4 electrons from cytochrome c in the IMS and 4 protons from the mitochondrial matrix.</text>
</comment>
<dbReference type="GO" id="GO:0005739">
    <property type="term" value="C:mitochondrion"/>
    <property type="evidence" value="ECO:0007669"/>
    <property type="project" value="TreeGrafter"/>
</dbReference>
<name>A0A0S2LSE6_9HYME</name>
<accession>A0A0S2LSE6</accession>
<comment type="similarity">
    <text evidence="2 8">Belongs to the cytochrome c oxidase subunit 3 family.</text>
</comment>
<feature type="domain" description="Heme-copper oxidase subunit III family profile" evidence="10">
    <location>
        <begin position="8"/>
        <end position="265"/>
    </location>
</feature>
<dbReference type="Gene3D" id="1.20.120.80">
    <property type="entry name" value="Cytochrome c oxidase, subunit III, four-helix bundle"/>
    <property type="match status" value="1"/>
</dbReference>
<dbReference type="InterPro" id="IPR000298">
    <property type="entry name" value="Cyt_c_oxidase-like_su3"/>
</dbReference>
<keyword evidence="6 9" id="KW-1133">Transmembrane helix</keyword>
<keyword evidence="4 8" id="KW-0812">Transmembrane</keyword>
<feature type="transmembrane region" description="Helical" evidence="9">
    <location>
        <begin position="195"/>
        <end position="224"/>
    </location>
</feature>
<reference evidence="11" key="1">
    <citation type="submission" date="2015-06" db="EMBL/GenBank/DDBJ databases">
        <title>High-throughput detection of wild bee species with mitogenome skimming and resequencing (mt-S/R).</title>
        <authorList>
            <person name="Tang M."/>
            <person name="Hardman C."/>
            <person name="Ji Y."/>
            <person name="Meng G."/>
            <person name="Liu S."/>
            <person name="Tan M."/>
            <person name="Yang S."/>
            <person name="Yang C."/>
            <person name="Moss E."/>
            <person name="Nevard T."/>
            <person name="Potts S.G."/>
            <person name="Zhou X."/>
            <person name="Yu D.W."/>
        </authorList>
    </citation>
    <scope>NUCLEOTIDE SEQUENCE</scope>
</reference>
<feature type="transmembrane region" description="Helical" evidence="9">
    <location>
        <begin position="46"/>
        <end position="62"/>
    </location>
</feature>
<keyword evidence="7 9" id="KW-0472">Membrane</keyword>
<evidence type="ECO:0000256" key="4">
    <source>
        <dbReference type="ARBA" id="ARBA00022692"/>
    </source>
</evidence>
<dbReference type="GO" id="GO:0004129">
    <property type="term" value="F:cytochrome-c oxidase activity"/>
    <property type="evidence" value="ECO:0007669"/>
    <property type="project" value="InterPro"/>
</dbReference>
<dbReference type="InterPro" id="IPR035973">
    <property type="entry name" value="Cyt_c_oxidase_su3-like_sf"/>
</dbReference>
<sequence length="265" mass="31271">MNQIMTTTNHPFHLVTMSPWPLLTSINIMNVLLGGILLMYLKMTNVMFLSLLALIMCLIQWWRDVIRESTFQGFHTLMVTKLIKMGMILFIISELMFFVAFFWTYFHSSIAPSIEIGMTWPPTSIKQLNPYNIPLLNSVVLVSSGITITWTHYAILTEKMYDTKISFMMTIGLGIYFTLLQIAEYYEAPFCFNDSIYGSIFFMTTGFHGSHVNIGLIFLITCFIRLKMNHFSKMHHLHFETASWYWHFVDIIWLFLYITIYWWNY</sequence>
<gene>
    <name evidence="11" type="primary">COX3</name>
</gene>
<dbReference type="PANTHER" id="PTHR11403">
    <property type="entry name" value="CYTOCHROME C OXIDASE SUBUNIT III"/>
    <property type="match status" value="1"/>
</dbReference>
<dbReference type="AlphaFoldDB" id="A0A0S2LSE6"/>
<feature type="transmembrane region" description="Helical" evidence="9">
    <location>
        <begin position="165"/>
        <end position="183"/>
    </location>
</feature>
<evidence type="ECO:0000256" key="7">
    <source>
        <dbReference type="ARBA" id="ARBA00023136"/>
    </source>
</evidence>
<dbReference type="CDD" id="cd01665">
    <property type="entry name" value="Cyt_c_Oxidase_III"/>
    <property type="match status" value="1"/>
</dbReference>
<dbReference type="SUPFAM" id="SSF81452">
    <property type="entry name" value="Cytochrome c oxidase subunit III-like"/>
    <property type="match status" value="1"/>
</dbReference>
<dbReference type="InterPro" id="IPR013833">
    <property type="entry name" value="Cyt_c_oxidase_su3_a-hlx"/>
</dbReference>
<feature type="transmembrane region" description="Helical" evidence="9">
    <location>
        <begin position="20"/>
        <end position="40"/>
    </location>
</feature>
<evidence type="ECO:0000259" key="10">
    <source>
        <dbReference type="PROSITE" id="PS50253"/>
    </source>
</evidence>